<reference evidence="3 4" key="1">
    <citation type="journal article" date="2010" name="J. Bacteriol.">
        <title>Genome sequences of Oceanicola granulosus HTCC2516(T) and Oceanicola batsensis HTCC2597(TDelta).</title>
        <authorList>
            <person name="Thrash J.C."/>
            <person name="Cho J.C."/>
            <person name="Vergin K.L."/>
            <person name="Giovannoni S.J."/>
        </authorList>
    </citation>
    <scope>NUCLEOTIDE SEQUENCE [LARGE SCALE GENOMIC DNA]</scope>
    <source>
        <strain evidence="4">ATCC BAA-861 / DSM 15982 / KCTC 12143 / HTCC2516</strain>
    </source>
</reference>
<dbReference type="InterPro" id="IPR023631">
    <property type="entry name" value="Amidase_dom"/>
</dbReference>
<keyword evidence="3" id="KW-0436">Ligase</keyword>
<evidence type="ECO:0000259" key="2">
    <source>
        <dbReference type="Pfam" id="PF01425"/>
    </source>
</evidence>
<keyword evidence="3" id="KW-0808">Transferase</keyword>
<proteinExistence type="inferred from homology"/>
<evidence type="ECO:0000256" key="1">
    <source>
        <dbReference type="ARBA" id="ARBA00009199"/>
    </source>
</evidence>
<dbReference type="Pfam" id="PF01425">
    <property type="entry name" value="Amidase"/>
    <property type="match status" value="1"/>
</dbReference>
<dbReference type="Gene3D" id="3.90.1300.10">
    <property type="entry name" value="Amidase signature (AS) domain"/>
    <property type="match status" value="1"/>
</dbReference>
<dbReference type="PANTHER" id="PTHR11895:SF7">
    <property type="entry name" value="GLUTAMYL-TRNA(GLN) AMIDOTRANSFERASE SUBUNIT A, MITOCHONDRIAL"/>
    <property type="match status" value="1"/>
</dbReference>
<evidence type="ECO:0000313" key="4">
    <source>
        <dbReference type="Proteomes" id="UP000003635"/>
    </source>
</evidence>
<dbReference type="HOGENOM" id="CLU_009600_0_4_5"/>
<name>Q2CH73_OCEGH</name>
<feature type="domain" description="Amidase" evidence="2">
    <location>
        <begin position="20"/>
        <end position="430"/>
    </location>
</feature>
<dbReference type="STRING" id="314256.OG2516_12974"/>
<keyword evidence="4" id="KW-1185">Reference proteome</keyword>
<dbReference type="Proteomes" id="UP000003635">
    <property type="component" value="Unassembled WGS sequence"/>
</dbReference>
<dbReference type="eggNOG" id="COG0154">
    <property type="taxonomic scope" value="Bacteria"/>
</dbReference>
<dbReference type="EMBL" id="AAOT01000007">
    <property type="protein sequence ID" value="EAR51938.1"/>
    <property type="molecule type" value="Genomic_DNA"/>
</dbReference>
<dbReference type="InterPro" id="IPR036928">
    <property type="entry name" value="AS_sf"/>
</dbReference>
<gene>
    <name evidence="3" type="ORF">OG2516_12974</name>
</gene>
<protein>
    <submittedName>
        <fullName evidence="3">Putative glutamyl-tRNA(Gln) amidotransferase subunit</fullName>
        <ecNumber evidence="3">6.3.5.-</ecNumber>
    </submittedName>
</protein>
<organism evidence="3 4">
    <name type="scientific">Oceanicola granulosus (strain ATCC BAA-861 / DSM 15982 / KCTC 12143 / HTCC2516)</name>
    <dbReference type="NCBI Taxonomy" id="314256"/>
    <lineage>
        <taxon>Bacteria</taxon>
        <taxon>Pseudomonadati</taxon>
        <taxon>Pseudomonadota</taxon>
        <taxon>Alphaproteobacteria</taxon>
        <taxon>Rhodobacterales</taxon>
        <taxon>Roseobacteraceae</taxon>
        <taxon>Oceanicola</taxon>
    </lineage>
</organism>
<accession>Q2CH73</accession>
<sequence length="452" mass="46267">MPAHALRAGYAAGDFTPLDALEACHARTDEVNGRLTALVAEDRALAAEQAGRATERWAAQAPLSLLDGVPITIKDNLHAAGLPATWGSRLHDGHRPQADEPALARLRERGAVFLGKTNVPEFTLHGYTDNPLFGPSRNPLAPALTPGGSTGGGAAGCAAGIGAIAIGTDGGGSTRRPAAHCGLWGFKPSVGLTSRRGGFPQILADFEVIGALARAAADLLPAIDLLSDIGLPRTDRFAQPLRIGLFTAAGGRPVEPRIAAAVERLAEAFAAAGAEVTPVAAPFEPESMNAAFGTIAQAGLAWHLDGVDGWEAQVGAPLAEMARAGAALTGAQVYAAMAACHAMRWQARAAFEACDLLLCPTTAALAWPATGIYPPIIAGRPADARGHALFTTWVNIAGLPAASVPLGETPDAGGIGAQLITPPGRDHALLDLMITHPALAALAAHDPEKEIP</sequence>
<dbReference type="PANTHER" id="PTHR11895">
    <property type="entry name" value="TRANSAMIDASE"/>
    <property type="match status" value="1"/>
</dbReference>
<dbReference type="EC" id="6.3.5.-" evidence="3"/>
<comment type="caution">
    <text evidence="3">The sequence shown here is derived from an EMBL/GenBank/DDBJ whole genome shotgun (WGS) entry which is preliminary data.</text>
</comment>
<dbReference type="GO" id="GO:0016740">
    <property type="term" value="F:transferase activity"/>
    <property type="evidence" value="ECO:0007669"/>
    <property type="project" value="UniProtKB-KW"/>
</dbReference>
<evidence type="ECO:0000313" key="3">
    <source>
        <dbReference type="EMBL" id="EAR51938.1"/>
    </source>
</evidence>
<dbReference type="SUPFAM" id="SSF75304">
    <property type="entry name" value="Amidase signature (AS) enzymes"/>
    <property type="match status" value="1"/>
</dbReference>
<dbReference type="InterPro" id="IPR000120">
    <property type="entry name" value="Amidase"/>
</dbReference>
<dbReference type="GO" id="GO:0016874">
    <property type="term" value="F:ligase activity"/>
    <property type="evidence" value="ECO:0007669"/>
    <property type="project" value="UniProtKB-KW"/>
</dbReference>
<dbReference type="AlphaFoldDB" id="Q2CH73"/>
<comment type="similarity">
    <text evidence="1">Belongs to the amidase family.</text>
</comment>